<evidence type="ECO:0000259" key="5">
    <source>
        <dbReference type="PROSITE" id="PS50887"/>
    </source>
</evidence>
<feature type="compositionally biased region" description="Acidic residues" evidence="3">
    <location>
        <begin position="386"/>
        <end position="401"/>
    </location>
</feature>
<keyword evidence="4" id="KW-0812">Transmembrane</keyword>
<dbReference type="PANTHER" id="PTHR45138:SF9">
    <property type="entry name" value="DIGUANYLATE CYCLASE DGCM-RELATED"/>
    <property type="match status" value="1"/>
</dbReference>
<dbReference type="Pfam" id="PF00990">
    <property type="entry name" value="GGDEF"/>
    <property type="match status" value="1"/>
</dbReference>
<dbReference type="Proteomes" id="UP000177515">
    <property type="component" value="Chromosome 2"/>
</dbReference>
<dbReference type="EC" id="2.7.7.65" evidence="1"/>
<dbReference type="InterPro" id="IPR000160">
    <property type="entry name" value="GGDEF_dom"/>
</dbReference>
<reference evidence="6 7" key="1">
    <citation type="submission" date="2016-10" db="EMBL/GenBank/DDBJ databases">
        <title>Complete genome sequences of three Cupriavidus strains isolated from various Malaysian environments.</title>
        <authorList>
            <person name="Abdullah A.A.-A."/>
            <person name="Shafie N.A.H."/>
            <person name="Lau N.S."/>
        </authorList>
    </citation>
    <scope>NUCLEOTIDE SEQUENCE [LARGE SCALE GENOMIC DNA]</scope>
    <source>
        <strain evidence="6 7">USMAA1020</strain>
    </source>
</reference>
<keyword evidence="4" id="KW-1133">Transmembrane helix</keyword>
<dbReference type="NCBIfam" id="TIGR00254">
    <property type="entry name" value="GGDEF"/>
    <property type="match status" value="1"/>
</dbReference>
<accession>A0ABN4TYZ3</accession>
<proteinExistence type="predicted"/>
<gene>
    <name evidence="6" type="ORF">BKK80_30015</name>
</gene>
<dbReference type="EMBL" id="CP017755">
    <property type="protein sequence ID" value="AOZ09919.1"/>
    <property type="molecule type" value="Genomic_DNA"/>
</dbReference>
<dbReference type="InterPro" id="IPR050469">
    <property type="entry name" value="Diguanylate_Cyclase"/>
</dbReference>
<dbReference type="PANTHER" id="PTHR45138">
    <property type="entry name" value="REGULATORY COMPONENTS OF SENSORY TRANSDUCTION SYSTEM"/>
    <property type="match status" value="1"/>
</dbReference>
<evidence type="ECO:0000256" key="2">
    <source>
        <dbReference type="ARBA" id="ARBA00034247"/>
    </source>
</evidence>
<dbReference type="Gene3D" id="3.30.70.270">
    <property type="match status" value="1"/>
</dbReference>
<comment type="catalytic activity">
    <reaction evidence="2">
        <text>2 GTP = 3',3'-c-di-GMP + 2 diphosphate</text>
        <dbReference type="Rhea" id="RHEA:24898"/>
        <dbReference type="ChEBI" id="CHEBI:33019"/>
        <dbReference type="ChEBI" id="CHEBI:37565"/>
        <dbReference type="ChEBI" id="CHEBI:58805"/>
        <dbReference type="EC" id="2.7.7.65"/>
    </reaction>
</comment>
<feature type="region of interest" description="Disordered" evidence="3">
    <location>
        <begin position="382"/>
        <end position="401"/>
    </location>
</feature>
<organism evidence="6 7">
    <name type="scientific">Cupriavidus malaysiensis</name>
    <dbReference type="NCBI Taxonomy" id="367825"/>
    <lineage>
        <taxon>Bacteria</taxon>
        <taxon>Pseudomonadati</taxon>
        <taxon>Pseudomonadota</taxon>
        <taxon>Betaproteobacteria</taxon>
        <taxon>Burkholderiales</taxon>
        <taxon>Burkholderiaceae</taxon>
        <taxon>Cupriavidus</taxon>
    </lineage>
</organism>
<evidence type="ECO:0000256" key="3">
    <source>
        <dbReference type="SAM" id="MobiDB-lite"/>
    </source>
</evidence>
<name>A0ABN4TYZ3_9BURK</name>
<evidence type="ECO:0000256" key="1">
    <source>
        <dbReference type="ARBA" id="ARBA00012528"/>
    </source>
</evidence>
<feature type="transmembrane region" description="Helical" evidence="4">
    <location>
        <begin position="53"/>
        <end position="76"/>
    </location>
</feature>
<evidence type="ECO:0000313" key="6">
    <source>
        <dbReference type="EMBL" id="AOZ09919.1"/>
    </source>
</evidence>
<dbReference type="InterPro" id="IPR043128">
    <property type="entry name" value="Rev_trsase/Diguanyl_cyclase"/>
</dbReference>
<evidence type="ECO:0000256" key="4">
    <source>
        <dbReference type="SAM" id="Phobius"/>
    </source>
</evidence>
<feature type="transmembrane region" description="Helical" evidence="4">
    <location>
        <begin position="107"/>
        <end position="129"/>
    </location>
</feature>
<feature type="transmembrane region" description="Helical" evidence="4">
    <location>
        <begin position="83"/>
        <end position="101"/>
    </location>
</feature>
<keyword evidence="7" id="KW-1185">Reference proteome</keyword>
<keyword evidence="4" id="KW-0472">Membrane</keyword>
<dbReference type="InterPro" id="IPR029787">
    <property type="entry name" value="Nucleotide_cyclase"/>
</dbReference>
<feature type="domain" description="GGDEF" evidence="5">
    <location>
        <begin position="243"/>
        <end position="378"/>
    </location>
</feature>
<protein>
    <recommendedName>
        <fullName evidence="1">diguanylate cyclase</fullName>
        <ecNumber evidence="1">2.7.7.65</ecNumber>
    </recommendedName>
</protein>
<evidence type="ECO:0000313" key="7">
    <source>
        <dbReference type="Proteomes" id="UP000177515"/>
    </source>
</evidence>
<dbReference type="PROSITE" id="PS50887">
    <property type="entry name" value="GGDEF"/>
    <property type="match status" value="1"/>
</dbReference>
<dbReference type="SUPFAM" id="SSF55073">
    <property type="entry name" value="Nucleotide cyclase"/>
    <property type="match status" value="1"/>
</dbReference>
<feature type="transmembrane region" description="Helical" evidence="4">
    <location>
        <begin position="181"/>
        <end position="201"/>
    </location>
</feature>
<dbReference type="SMART" id="SM00267">
    <property type="entry name" value="GGDEF"/>
    <property type="match status" value="1"/>
</dbReference>
<feature type="transmembrane region" description="Helical" evidence="4">
    <location>
        <begin position="141"/>
        <end position="161"/>
    </location>
</feature>
<dbReference type="CDD" id="cd01949">
    <property type="entry name" value="GGDEF"/>
    <property type="match status" value="1"/>
</dbReference>
<sequence>MMVVFSSMLVMAAGLAVALRASEAGRIWAAGYALVAGAGMALASTIGTGSYTLIALAGWAFLLGRLAIFLGVRVYYGLPERRTLLRVAALLALAVLLYASQQHNAVALLQLSGFGMLGTVSLLTLLSLLNSGVSQRSIGAPLAVLGCLLQLLTQAAGMVHALGVDASGQSLFFVADSSRALWVALPLVGSLLGCFGCTLLATEQIIARNESGARLDALTGLLNRGALDQAADALIARWQRGGEPLTCLAIDVDYFKQVNDSHGHHVGDAVLRQIAQAIDHSRRASDVAGRYGGEEFCILCPYTDEGQACALANRILRKVRAIDLPGRRGSATVSIGVAQIDGADGSREALWQGLFAAADRALYVAKQRGRDRLVLASSLGMPVRDEDGDEDADEDGALQPA</sequence>